<dbReference type="GO" id="GO:0043565">
    <property type="term" value="F:sequence-specific DNA binding"/>
    <property type="evidence" value="ECO:0007669"/>
    <property type="project" value="InterPro"/>
</dbReference>
<evidence type="ECO:0000256" key="5">
    <source>
        <dbReference type="ARBA" id="ARBA00023242"/>
    </source>
</evidence>
<dbReference type="InterPro" id="IPR003657">
    <property type="entry name" value="WRKY_dom"/>
</dbReference>
<dbReference type="Gene3D" id="3.30.540.10">
    <property type="entry name" value="Fructose-1,6-Bisphosphatase, subunit A, domain 1"/>
    <property type="match status" value="1"/>
</dbReference>
<dbReference type="Pfam" id="PF00316">
    <property type="entry name" value="FBPase"/>
    <property type="match status" value="1"/>
</dbReference>
<dbReference type="AlphaFoldDB" id="A0A445B6H4"/>
<feature type="compositionally biased region" description="Basic and acidic residues" evidence="6">
    <location>
        <begin position="450"/>
        <end position="463"/>
    </location>
</feature>
<gene>
    <name evidence="9" type="ORF">Ahy_A10g049061</name>
</gene>
<keyword evidence="4" id="KW-0804">Transcription</keyword>
<name>A0A445B6H4_ARAHY</name>
<feature type="domain" description="WRKY" evidence="8">
    <location>
        <begin position="401"/>
        <end position="440"/>
    </location>
</feature>
<organism evidence="9 10">
    <name type="scientific">Arachis hypogaea</name>
    <name type="common">Peanut</name>
    <dbReference type="NCBI Taxonomy" id="3818"/>
    <lineage>
        <taxon>Eukaryota</taxon>
        <taxon>Viridiplantae</taxon>
        <taxon>Streptophyta</taxon>
        <taxon>Embryophyta</taxon>
        <taxon>Tracheophyta</taxon>
        <taxon>Spermatophyta</taxon>
        <taxon>Magnoliopsida</taxon>
        <taxon>eudicotyledons</taxon>
        <taxon>Gunneridae</taxon>
        <taxon>Pentapetalae</taxon>
        <taxon>rosids</taxon>
        <taxon>fabids</taxon>
        <taxon>Fabales</taxon>
        <taxon>Fabaceae</taxon>
        <taxon>Papilionoideae</taxon>
        <taxon>50 kb inversion clade</taxon>
        <taxon>dalbergioids sensu lato</taxon>
        <taxon>Dalbergieae</taxon>
        <taxon>Pterocarpus clade</taxon>
        <taxon>Arachis</taxon>
    </lineage>
</organism>
<feature type="transmembrane region" description="Helical" evidence="7">
    <location>
        <begin position="373"/>
        <end position="395"/>
    </location>
</feature>
<keyword evidence="7" id="KW-1133">Transmembrane helix</keyword>
<evidence type="ECO:0000259" key="8">
    <source>
        <dbReference type="PROSITE" id="PS50811"/>
    </source>
</evidence>
<evidence type="ECO:0000256" key="7">
    <source>
        <dbReference type="SAM" id="Phobius"/>
    </source>
</evidence>
<dbReference type="PROSITE" id="PS50811">
    <property type="entry name" value="WRKY"/>
    <property type="match status" value="1"/>
</dbReference>
<evidence type="ECO:0000256" key="2">
    <source>
        <dbReference type="ARBA" id="ARBA00023015"/>
    </source>
</evidence>
<evidence type="ECO:0000256" key="6">
    <source>
        <dbReference type="SAM" id="MobiDB-lite"/>
    </source>
</evidence>
<evidence type="ECO:0000313" key="10">
    <source>
        <dbReference type="Proteomes" id="UP000289738"/>
    </source>
</evidence>
<sequence length="463" mass="52426">MAHFPPATRSPPATIYSIELPCRELKRCHCVRARLKQRSLPTIFSSSDDLLRRCSPTTASFIELLCFKFFLPSRFLGFTSMAKPHMQKLRVVDSKSETKELEDVVFVKPKQQGKYIIVFDPLDGSSNIESGVSTGTKLLKLLQWSERSPLSTLVLSKKGKICYPSWCRNKNKSEASVLPKRRLLKKSEGNRGRRIMRKDYTISLPSILSIEKKRVEVAEPFESPPFPLAVERTRRKNPLDASIILYRTRIFYFIKDAIPLSQQLEHYKECQNILVKVAGQSNASSIISGATHLVSAGNSDFIQNYYINPLLNKSHTPLHFIPLYAEELNRDVVMLAAGKLIANDVVAKEYLASEIISHYVIHGVSVAEIVRNMITVMGALIIASTLQIVLGFSGLRRNVARSYYRCTNVRCNVRKHVERAINDPRAFVTTYEGKHNHEIPTKNINPNIPSRRDSQASLSKDEP</sequence>
<feature type="region of interest" description="Disordered" evidence="6">
    <location>
        <begin position="438"/>
        <end position="463"/>
    </location>
</feature>
<keyword evidence="5" id="KW-0539">Nucleus</keyword>
<keyword evidence="3" id="KW-0238">DNA-binding</keyword>
<dbReference type="PANTHER" id="PTHR31221:SF90">
    <property type="entry name" value="WRKY TRANSCRIPTION FACTOR 44"/>
    <property type="match status" value="1"/>
</dbReference>
<comment type="subcellular location">
    <subcellularLocation>
        <location evidence="1">Nucleus</location>
    </subcellularLocation>
</comment>
<evidence type="ECO:0000256" key="4">
    <source>
        <dbReference type="ARBA" id="ARBA00023163"/>
    </source>
</evidence>
<dbReference type="InterPro" id="IPR036576">
    <property type="entry name" value="WRKY_dom_sf"/>
</dbReference>
<evidence type="ECO:0000313" key="9">
    <source>
        <dbReference type="EMBL" id="RYR34284.1"/>
    </source>
</evidence>
<dbReference type="Gene3D" id="2.20.25.80">
    <property type="entry name" value="WRKY domain"/>
    <property type="match status" value="1"/>
</dbReference>
<dbReference type="Pfam" id="PF03106">
    <property type="entry name" value="WRKY"/>
    <property type="match status" value="1"/>
</dbReference>
<dbReference type="SMART" id="SM00774">
    <property type="entry name" value="WRKY"/>
    <property type="match status" value="1"/>
</dbReference>
<dbReference type="GO" id="GO:0003700">
    <property type="term" value="F:DNA-binding transcription factor activity"/>
    <property type="evidence" value="ECO:0007669"/>
    <property type="project" value="InterPro"/>
</dbReference>
<dbReference type="Proteomes" id="UP000289738">
    <property type="component" value="Chromosome A10"/>
</dbReference>
<protein>
    <recommendedName>
        <fullName evidence="8">WRKY domain-containing protein</fullName>
    </recommendedName>
</protein>
<keyword evidence="7" id="KW-0812">Transmembrane</keyword>
<keyword evidence="2" id="KW-0805">Transcription regulation</keyword>
<keyword evidence="10" id="KW-1185">Reference proteome</keyword>
<reference evidence="9 10" key="1">
    <citation type="submission" date="2019-01" db="EMBL/GenBank/DDBJ databases">
        <title>Sequencing of cultivated peanut Arachis hypogaea provides insights into genome evolution and oil improvement.</title>
        <authorList>
            <person name="Chen X."/>
        </authorList>
    </citation>
    <scope>NUCLEOTIDE SEQUENCE [LARGE SCALE GENOMIC DNA]</scope>
    <source>
        <strain evidence="10">cv. Fuhuasheng</strain>
        <tissue evidence="9">Leaves</tissue>
    </source>
</reference>
<evidence type="ECO:0000256" key="1">
    <source>
        <dbReference type="ARBA" id="ARBA00004123"/>
    </source>
</evidence>
<dbReference type="GO" id="GO:0005634">
    <property type="term" value="C:nucleus"/>
    <property type="evidence" value="ECO:0007669"/>
    <property type="project" value="UniProtKB-SubCell"/>
</dbReference>
<dbReference type="SUPFAM" id="SSF56655">
    <property type="entry name" value="Carbohydrate phosphatase"/>
    <property type="match status" value="1"/>
</dbReference>
<proteinExistence type="predicted"/>
<dbReference type="InterPro" id="IPR033391">
    <property type="entry name" value="FBPase_N"/>
</dbReference>
<evidence type="ECO:0000256" key="3">
    <source>
        <dbReference type="ARBA" id="ARBA00023125"/>
    </source>
</evidence>
<dbReference type="SUPFAM" id="SSF118290">
    <property type="entry name" value="WRKY DNA-binding domain"/>
    <property type="match status" value="1"/>
</dbReference>
<accession>A0A445B6H4</accession>
<dbReference type="InterPro" id="IPR044810">
    <property type="entry name" value="WRKY_plant"/>
</dbReference>
<dbReference type="EMBL" id="SDMP01000010">
    <property type="protein sequence ID" value="RYR34284.1"/>
    <property type="molecule type" value="Genomic_DNA"/>
</dbReference>
<comment type="caution">
    <text evidence="9">The sequence shown here is derived from an EMBL/GenBank/DDBJ whole genome shotgun (WGS) entry which is preliminary data.</text>
</comment>
<dbReference type="PANTHER" id="PTHR31221">
    <property type="entry name" value="WRKY TRANSCRIPTION FACTOR PROTEIN 1-RELATED"/>
    <property type="match status" value="1"/>
</dbReference>
<keyword evidence="7" id="KW-0472">Membrane</keyword>